<reference evidence="1 2" key="1">
    <citation type="journal article" date="2022" name="Hortic Res">
        <title>A haplotype resolved chromosomal level avocado genome allows analysis of novel avocado genes.</title>
        <authorList>
            <person name="Nath O."/>
            <person name="Fletcher S.J."/>
            <person name="Hayward A."/>
            <person name="Shaw L.M."/>
            <person name="Masouleh A.K."/>
            <person name="Furtado A."/>
            <person name="Henry R.J."/>
            <person name="Mitter N."/>
        </authorList>
    </citation>
    <scope>NUCLEOTIDE SEQUENCE [LARGE SCALE GENOMIC DNA]</scope>
    <source>
        <strain evidence="2">cv. Hass</strain>
    </source>
</reference>
<name>A0ACC2MFR6_PERAE</name>
<sequence length="509" mass="57494">MNALGLKNITTSLKAAVQHQKLRKEKQIAIEENDDDYQPSEGEDGSHTESNDSFEHELLEVPSRARSQSRLEALTHTPEEGDTSSRPEAGSHPSQPLNVEPQVEVTTAGKRVRGPSRGKEVQGIVDRYGKLNVPIPSEFRAPVGDYASKLASKIGVEVRTRVPDPSVRTWKYVDDSVKGAIVQRLNDQFDLEGDPIDIEKAMNTKFGRRLSNHTYKLHKQFRELKDAKGEEYARNHPPKDVGPTKWIDLIDKKWNTTKFLKQSKANIANREKMKTKHRCGSRSIPVRVEKLAREKKMLPDLAEFYKETHYNEETHEWISFEAQANYENMIQTQADHLSQPGSIPLTAEELSIKVLKPKSGYVKGLGMRPSSSIRRTTTISAETNDYVKRLEMEIETQREQIQMQNNKIEELEEVKDSLDTLGMGGTHPRVDILLDWIGVAFLTCNNDLICLNTYLDFCNYRVLSHPKPVAILLETKAALLQIVIIASKFEVCIRVLWGAGKVGGACFPA</sequence>
<accession>A0ACC2MFR6</accession>
<proteinExistence type="predicted"/>
<keyword evidence="2" id="KW-1185">Reference proteome</keyword>
<organism evidence="1 2">
    <name type="scientific">Persea americana</name>
    <name type="common">Avocado</name>
    <dbReference type="NCBI Taxonomy" id="3435"/>
    <lineage>
        <taxon>Eukaryota</taxon>
        <taxon>Viridiplantae</taxon>
        <taxon>Streptophyta</taxon>
        <taxon>Embryophyta</taxon>
        <taxon>Tracheophyta</taxon>
        <taxon>Spermatophyta</taxon>
        <taxon>Magnoliopsida</taxon>
        <taxon>Magnoliidae</taxon>
        <taxon>Laurales</taxon>
        <taxon>Lauraceae</taxon>
        <taxon>Persea</taxon>
    </lineage>
</organism>
<protein>
    <submittedName>
        <fullName evidence="1">Uncharacterized protein</fullName>
    </submittedName>
</protein>
<evidence type="ECO:0000313" key="1">
    <source>
        <dbReference type="EMBL" id="KAJ8644233.1"/>
    </source>
</evidence>
<comment type="caution">
    <text evidence="1">The sequence shown here is derived from an EMBL/GenBank/DDBJ whole genome shotgun (WGS) entry which is preliminary data.</text>
</comment>
<evidence type="ECO:0000313" key="2">
    <source>
        <dbReference type="Proteomes" id="UP001234297"/>
    </source>
</evidence>
<dbReference type="EMBL" id="CM056810">
    <property type="protein sequence ID" value="KAJ8644233.1"/>
    <property type="molecule type" value="Genomic_DNA"/>
</dbReference>
<dbReference type="Proteomes" id="UP001234297">
    <property type="component" value="Chromosome 2"/>
</dbReference>
<gene>
    <name evidence="1" type="ORF">MRB53_005981</name>
</gene>